<dbReference type="AlphaFoldDB" id="A0AAV6U9B4"/>
<sequence>MELYKPVLFIKKGLKVAEFFSSMIGNMNDISCSNILENRNNTHILTVLPPPPTKGHRGSLSSVSKQNSVVIENEVSPSHQPLSQPSSLVLVAPSVGVADSPSSSPTEAPSSKRSSLTLSTDKSWSFFKEGSSGWTNFEEHHHLLGNDEDNSERHSSDDDFDIWSITDEQREYYEAQFKSMQPDLMKKITGATAKEFFEKSKLPTIELSKIWYLSDADKDGALSIEEFCTAMHLVVLRRNNIDLPEVLPPSLVPKIPKVISATDSAVVPNQAAPSAPQNQVVGSPKQTSPTELVSPQSKSWTKFNDSPTSSLSSPGMKPVNFDFSAASVEQDPKILHPVALRLSPEKQASLNATSEKEGCLSNSIAPHQAESNSEAIHVRVHSREVRRSSFSGTSANSSAPGVLPQGPKKEPPPPPPPRPKHNHIRSSSLDLNRLGKTVPHFLGTPPAVPPRVSPSSATPHKSNMHPGDRNLNASIDFADFTNFDEPDSANLQLKSGAFEVYKKPLTAQDRLLANPSASSETFLLEQVETPAVIDDSTALLVDISQQDESTEDRQRHASAPPPLAIAASSITSIPRDKRDLMSAIQAHKERHMMLSLLNNELNQELSEIMEERIALEIQLEHLKPFS</sequence>
<dbReference type="GO" id="GO:0006897">
    <property type="term" value="P:endocytosis"/>
    <property type="evidence" value="ECO:0007669"/>
    <property type="project" value="TreeGrafter"/>
</dbReference>
<evidence type="ECO:0000259" key="3">
    <source>
        <dbReference type="PROSITE" id="PS50031"/>
    </source>
</evidence>
<dbReference type="InterPro" id="IPR002048">
    <property type="entry name" value="EF_hand_dom"/>
</dbReference>
<dbReference type="EMBL" id="JAFNEN010000587">
    <property type="protein sequence ID" value="KAG8180065.1"/>
    <property type="molecule type" value="Genomic_DNA"/>
</dbReference>
<dbReference type="InterPro" id="IPR011992">
    <property type="entry name" value="EF-hand-dom_pair"/>
</dbReference>
<dbReference type="GO" id="GO:0005737">
    <property type="term" value="C:cytoplasm"/>
    <property type="evidence" value="ECO:0007669"/>
    <property type="project" value="TreeGrafter"/>
</dbReference>
<name>A0AAV6U9B4_9ARAC</name>
<dbReference type="Pfam" id="PF12763">
    <property type="entry name" value="EH"/>
    <property type="match status" value="1"/>
</dbReference>
<evidence type="ECO:0000256" key="2">
    <source>
        <dbReference type="SAM" id="MobiDB-lite"/>
    </source>
</evidence>
<dbReference type="GO" id="GO:0005886">
    <property type="term" value="C:plasma membrane"/>
    <property type="evidence" value="ECO:0007669"/>
    <property type="project" value="TreeGrafter"/>
</dbReference>
<feature type="region of interest" description="Disordered" evidence="2">
    <location>
        <begin position="96"/>
        <end position="115"/>
    </location>
</feature>
<gene>
    <name evidence="5" type="ORF">JTE90_016192</name>
</gene>
<dbReference type="SUPFAM" id="SSF47473">
    <property type="entry name" value="EF-hand"/>
    <property type="match status" value="1"/>
</dbReference>
<evidence type="ECO:0000313" key="6">
    <source>
        <dbReference type="Proteomes" id="UP000827092"/>
    </source>
</evidence>
<protein>
    <recommendedName>
        <fullName evidence="7">RalBP1-associated Eps domain-containing protein 1</fullName>
    </recommendedName>
</protein>
<dbReference type="SMART" id="SM00027">
    <property type="entry name" value="EH"/>
    <property type="match status" value="1"/>
</dbReference>
<evidence type="ECO:0000259" key="4">
    <source>
        <dbReference type="PROSITE" id="PS50222"/>
    </source>
</evidence>
<dbReference type="PROSITE" id="PS50222">
    <property type="entry name" value="EF_HAND_2"/>
    <property type="match status" value="1"/>
</dbReference>
<dbReference type="CDD" id="cd00052">
    <property type="entry name" value="EH"/>
    <property type="match status" value="1"/>
</dbReference>
<reference evidence="5 6" key="1">
    <citation type="journal article" date="2022" name="Nat. Ecol. Evol.">
        <title>A masculinizing supergene underlies an exaggerated male reproductive morph in a spider.</title>
        <authorList>
            <person name="Hendrickx F."/>
            <person name="De Corte Z."/>
            <person name="Sonet G."/>
            <person name="Van Belleghem S.M."/>
            <person name="Kostlbacher S."/>
            <person name="Vangestel C."/>
        </authorList>
    </citation>
    <scope>NUCLEOTIDE SEQUENCE [LARGE SCALE GENOMIC DNA]</scope>
    <source>
        <strain evidence="5">W744_W776</strain>
    </source>
</reference>
<feature type="domain" description="EH" evidence="3">
    <location>
        <begin position="169"/>
        <end position="258"/>
    </location>
</feature>
<comment type="caution">
    <text evidence="5">The sequence shown here is derived from an EMBL/GenBank/DDBJ whole genome shotgun (WGS) entry which is preliminary data.</text>
</comment>
<evidence type="ECO:0000256" key="1">
    <source>
        <dbReference type="ARBA" id="ARBA00022837"/>
    </source>
</evidence>
<dbReference type="PANTHER" id="PTHR11216:SF174">
    <property type="entry name" value="GH06923P"/>
    <property type="match status" value="1"/>
</dbReference>
<dbReference type="GO" id="GO:0005509">
    <property type="term" value="F:calcium ion binding"/>
    <property type="evidence" value="ECO:0007669"/>
    <property type="project" value="InterPro"/>
</dbReference>
<dbReference type="Gene3D" id="1.10.238.10">
    <property type="entry name" value="EF-hand"/>
    <property type="match status" value="1"/>
</dbReference>
<dbReference type="PANTHER" id="PTHR11216">
    <property type="entry name" value="EH DOMAIN"/>
    <property type="match status" value="1"/>
</dbReference>
<dbReference type="InterPro" id="IPR018247">
    <property type="entry name" value="EF_Hand_1_Ca_BS"/>
</dbReference>
<proteinExistence type="predicted"/>
<dbReference type="GO" id="GO:0016197">
    <property type="term" value="P:endosomal transport"/>
    <property type="evidence" value="ECO:0007669"/>
    <property type="project" value="TreeGrafter"/>
</dbReference>
<evidence type="ECO:0008006" key="7">
    <source>
        <dbReference type="Google" id="ProtNLM"/>
    </source>
</evidence>
<keyword evidence="6" id="KW-1185">Reference proteome</keyword>
<feature type="region of interest" description="Disordered" evidence="2">
    <location>
        <begin position="349"/>
        <end position="467"/>
    </location>
</feature>
<keyword evidence="1" id="KW-0106">Calcium</keyword>
<dbReference type="Proteomes" id="UP000827092">
    <property type="component" value="Unassembled WGS sequence"/>
</dbReference>
<feature type="compositionally biased region" description="Polar residues" evidence="2">
    <location>
        <begin position="360"/>
        <end position="374"/>
    </location>
</feature>
<feature type="region of interest" description="Disordered" evidence="2">
    <location>
        <begin position="269"/>
        <end position="316"/>
    </location>
</feature>
<feature type="domain" description="EF-hand" evidence="4">
    <location>
        <begin position="202"/>
        <end position="237"/>
    </location>
</feature>
<dbReference type="PROSITE" id="PS00018">
    <property type="entry name" value="EF_HAND_1"/>
    <property type="match status" value="1"/>
</dbReference>
<feature type="compositionally biased region" description="Polar residues" evidence="2">
    <location>
        <begin position="271"/>
        <end position="313"/>
    </location>
</feature>
<organism evidence="5 6">
    <name type="scientific">Oedothorax gibbosus</name>
    <dbReference type="NCBI Taxonomy" id="931172"/>
    <lineage>
        <taxon>Eukaryota</taxon>
        <taxon>Metazoa</taxon>
        <taxon>Ecdysozoa</taxon>
        <taxon>Arthropoda</taxon>
        <taxon>Chelicerata</taxon>
        <taxon>Arachnida</taxon>
        <taxon>Araneae</taxon>
        <taxon>Araneomorphae</taxon>
        <taxon>Entelegynae</taxon>
        <taxon>Araneoidea</taxon>
        <taxon>Linyphiidae</taxon>
        <taxon>Erigoninae</taxon>
        <taxon>Oedothorax</taxon>
    </lineage>
</organism>
<accession>A0AAV6U9B4</accession>
<dbReference type="InterPro" id="IPR000261">
    <property type="entry name" value="EH_dom"/>
</dbReference>
<evidence type="ECO:0000313" key="5">
    <source>
        <dbReference type="EMBL" id="KAG8180065.1"/>
    </source>
</evidence>
<dbReference type="PROSITE" id="PS50031">
    <property type="entry name" value="EH"/>
    <property type="match status" value="1"/>
</dbReference>
<feature type="compositionally biased region" description="Low complexity" evidence="2">
    <location>
        <begin position="388"/>
        <end position="398"/>
    </location>
</feature>